<dbReference type="AlphaFoldDB" id="A0AAV9JLJ2"/>
<feature type="region of interest" description="Disordered" evidence="2">
    <location>
        <begin position="62"/>
        <end position="91"/>
    </location>
</feature>
<keyword evidence="1" id="KW-0175">Coiled coil</keyword>
<sequence>MAGKESPNGSHVPHDSALSVGPLQDAVRVDQLEAEVKELADKANNASQRFADYENEIRVLQAQLRQQQRRNDATVSSAESGGDGAQAAAQVDRPGISRFGSFMHSRKASALQPNGAAPSSREKELEAAFIREQTSRIAAEQKVTEVNAEIEELSASLFQQANEMVAAERKENAMLRDRLEIAEQQASHSSAADGDAVQQENSKLRERVKTLQQRDFDRRRRLEKLETAHKRIEGVRTMLIPR</sequence>
<protein>
    <recommendedName>
        <fullName evidence="3">GDP/GTP exchange factor Sec2 N-terminal domain-containing protein</fullName>
    </recommendedName>
</protein>
<feature type="region of interest" description="Disordered" evidence="2">
    <location>
        <begin position="181"/>
        <end position="223"/>
    </location>
</feature>
<dbReference type="InterPro" id="IPR040351">
    <property type="entry name" value="RAB3IL/RAB3IP/Sec2"/>
</dbReference>
<accession>A0AAV9JLJ2</accession>
<feature type="compositionally biased region" description="Basic and acidic residues" evidence="2">
    <location>
        <begin position="202"/>
        <end position="223"/>
    </location>
</feature>
<evidence type="ECO:0000256" key="2">
    <source>
        <dbReference type="SAM" id="MobiDB-lite"/>
    </source>
</evidence>
<dbReference type="InterPro" id="IPR009449">
    <property type="entry name" value="Sec2_N"/>
</dbReference>
<keyword evidence="5" id="KW-1185">Reference proteome</keyword>
<gene>
    <name evidence="4" type="ORF">LTR36_002058</name>
</gene>
<evidence type="ECO:0000313" key="4">
    <source>
        <dbReference type="EMBL" id="KAK4546381.1"/>
    </source>
</evidence>
<reference evidence="4 5" key="1">
    <citation type="submission" date="2021-11" db="EMBL/GenBank/DDBJ databases">
        <title>Black yeast isolated from Biological Soil Crust.</title>
        <authorList>
            <person name="Kurbessoian T."/>
        </authorList>
    </citation>
    <scope>NUCLEOTIDE SEQUENCE [LARGE SCALE GENOMIC DNA]</scope>
    <source>
        <strain evidence="4 5">CCFEE 5522</strain>
    </source>
</reference>
<comment type="caution">
    <text evidence="4">The sequence shown here is derived from an EMBL/GenBank/DDBJ whole genome shotgun (WGS) entry which is preliminary data.</text>
</comment>
<feature type="region of interest" description="Disordered" evidence="2">
    <location>
        <begin position="104"/>
        <end position="124"/>
    </location>
</feature>
<evidence type="ECO:0000256" key="1">
    <source>
        <dbReference type="ARBA" id="ARBA00023054"/>
    </source>
</evidence>
<dbReference type="GO" id="GO:0005085">
    <property type="term" value="F:guanyl-nucleotide exchange factor activity"/>
    <property type="evidence" value="ECO:0007669"/>
    <property type="project" value="InterPro"/>
</dbReference>
<dbReference type="Gene3D" id="6.10.140.910">
    <property type="match status" value="1"/>
</dbReference>
<dbReference type="PANTHER" id="PTHR14430:SF4">
    <property type="entry name" value="GDP_GTP EXCHANGE FACTOR SEC2 N-TERMINAL DOMAIN-CONTAINING PROTEIN"/>
    <property type="match status" value="1"/>
</dbReference>
<feature type="region of interest" description="Disordered" evidence="2">
    <location>
        <begin position="1"/>
        <end position="24"/>
    </location>
</feature>
<dbReference type="PANTHER" id="PTHR14430">
    <property type="entry name" value="RABIN3-RELATED"/>
    <property type="match status" value="1"/>
</dbReference>
<feature type="domain" description="GDP/GTP exchange factor Sec2 N-terminal" evidence="3">
    <location>
        <begin position="120"/>
        <end position="185"/>
    </location>
</feature>
<dbReference type="GO" id="GO:0006887">
    <property type="term" value="P:exocytosis"/>
    <property type="evidence" value="ECO:0007669"/>
    <property type="project" value="TreeGrafter"/>
</dbReference>
<dbReference type="EMBL" id="JAVFHQ010000015">
    <property type="protein sequence ID" value="KAK4546381.1"/>
    <property type="molecule type" value="Genomic_DNA"/>
</dbReference>
<dbReference type="GO" id="GO:0070319">
    <property type="term" value="C:Golgi to plasma membrane transport vesicle"/>
    <property type="evidence" value="ECO:0007669"/>
    <property type="project" value="TreeGrafter"/>
</dbReference>
<name>A0AAV9JLJ2_9PEZI</name>
<organism evidence="4 5">
    <name type="scientific">Oleoguttula mirabilis</name>
    <dbReference type="NCBI Taxonomy" id="1507867"/>
    <lineage>
        <taxon>Eukaryota</taxon>
        <taxon>Fungi</taxon>
        <taxon>Dikarya</taxon>
        <taxon>Ascomycota</taxon>
        <taxon>Pezizomycotina</taxon>
        <taxon>Dothideomycetes</taxon>
        <taxon>Dothideomycetidae</taxon>
        <taxon>Mycosphaerellales</taxon>
        <taxon>Teratosphaeriaceae</taxon>
        <taxon>Oleoguttula</taxon>
    </lineage>
</organism>
<dbReference type="Pfam" id="PF06428">
    <property type="entry name" value="Sec2p"/>
    <property type="match status" value="1"/>
</dbReference>
<dbReference type="Proteomes" id="UP001324427">
    <property type="component" value="Unassembled WGS sequence"/>
</dbReference>
<dbReference type="SUPFAM" id="SSF144284">
    <property type="entry name" value="Sec2 N-terminal region"/>
    <property type="match status" value="1"/>
</dbReference>
<evidence type="ECO:0000259" key="3">
    <source>
        <dbReference type="Pfam" id="PF06428"/>
    </source>
</evidence>
<evidence type="ECO:0000313" key="5">
    <source>
        <dbReference type="Proteomes" id="UP001324427"/>
    </source>
</evidence>
<feature type="compositionally biased region" description="Low complexity" evidence="2">
    <location>
        <begin position="76"/>
        <end position="89"/>
    </location>
</feature>
<dbReference type="GO" id="GO:0051286">
    <property type="term" value="C:cell tip"/>
    <property type="evidence" value="ECO:0007669"/>
    <property type="project" value="TreeGrafter"/>
</dbReference>
<proteinExistence type="predicted"/>